<feature type="region of interest" description="Disordered" evidence="3">
    <location>
        <begin position="121"/>
        <end position="144"/>
    </location>
</feature>
<evidence type="ECO:0000313" key="5">
    <source>
        <dbReference type="EMBL" id="SKC41621.1"/>
    </source>
</evidence>
<keyword evidence="4" id="KW-0472">Membrane</keyword>
<dbReference type="OrthoDB" id="5326845at2"/>
<gene>
    <name evidence="5" type="ORF">SAMN06296058_0176</name>
</gene>
<dbReference type="EMBL" id="FUZV01000001">
    <property type="protein sequence ID" value="SKC41621.1"/>
    <property type="molecule type" value="Genomic_DNA"/>
</dbReference>
<dbReference type="STRING" id="428993.SAMN06296058_0176"/>
<evidence type="ECO:0000256" key="2">
    <source>
        <dbReference type="ARBA" id="ARBA00022801"/>
    </source>
</evidence>
<keyword evidence="4" id="KW-0812">Transmembrane</keyword>
<name>A0A1T5IR45_9GAMM</name>
<keyword evidence="1" id="KW-0540">Nuclease</keyword>
<feature type="region of interest" description="Disordered" evidence="3">
    <location>
        <begin position="43"/>
        <end position="104"/>
    </location>
</feature>
<dbReference type="RefSeq" id="WP_079722611.1">
    <property type="nucleotide sequence ID" value="NZ_BMCL01000003.1"/>
</dbReference>
<dbReference type="Proteomes" id="UP000190341">
    <property type="component" value="Unassembled WGS sequence"/>
</dbReference>
<accession>A0A1T5IR45</accession>
<dbReference type="Gene3D" id="3.10.450.30">
    <property type="entry name" value="Microbial ribonucleases"/>
    <property type="match status" value="1"/>
</dbReference>
<dbReference type="AlphaFoldDB" id="A0A1T5IR45"/>
<dbReference type="GO" id="GO:0003723">
    <property type="term" value="F:RNA binding"/>
    <property type="evidence" value="ECO:0007669"/>
    <property type="project" value="InterPro"/>
</dbReference>
<dbReference type="InterPro" id="IPR016191">
    <property type="entry name" value="Ribonuclease/ribotoxin"/>
</dbReference>
<dbReference type="SUPFAM" id="SSF53933">
    <property type="entry name" value="Microbial ribonucleases"/>
    <property type="match status" value="1"/>
</dbReference>
<sequence length="197" mass="21169">MPRRSRRRGGGTAWGKPLLILVVLALLVGGGYWWFGRGDAPPEAQAPATISSDGRSEASLPLPPVESTAPGDVTAPATLPPPAAANPSAGNRSAAGAPAADALPTYLPPEARQTLELIARGGPYPHRQDGSVFGNREGRLPRQPKGYYHEYTVDTPNLGHRGARRIVTGGNPPAEFYYSDDHYDSFRRFEYDLPEAR</sequence>
<evidence type="ECO:0000256" key="1">
    <source>
        <dbReference type="ARBA" id="ARBA00022722"/>
    </source>
</evidence>
<feature type="compositionally biased region" description="Low complexity" evidence="3">
    <location>
        <begin position="85"/>
        <end position="104"/>
    </location>
</feature>
<evidence type="ECO:0000256" key="4">
    <source>
        <dbReference type="SAM" id="Phobius"/>
    </source>
</evidence>
<dbReference type="InterPro" id="IPR000026">
    <property type="entry name" value="N1-like"/>
</dbReference>
<organism evidence="5 6">
    <name type="scientific">Pseudoxanthomonas indica</name>
    <dbReference type="NCBI Taxonomy" id="428993"/>
    <lineage>
        <taxon>Bacteria</taxon>
        <taxon>Pseudomonadati</taxon>
        <taxon>Pseudomonadota</taxon>
        <taxon>Gammaproteobacteria</taxon>
        <taxon>Lysobacterales</taxon>
        <taxon>Lysobacteraceae</taxon>
        <taxon>Pseudoxanthomonas</taxon>
    </lineage>
</organism>
<keyword evidence="2" id="KW-0378">Hydrolase</keyword>
<dbReference type="GO" id="GO:0016787">
    <property type="term" value="F:hydrolase activity"/>
    <property type="evidence" value="ECO:0007669"/>
    <property type="project" value="UniProtKB-KW"/>
</dbReference>
<feature type="transmembrane region" description="Helical" evidence="4">
    <location>
        <begin position="12"/>
        <end position="35"/>
    </location>
</feature>
<proteinExistence type="predicted"/>
<keyword evidence="4" id="KW-1133">Transmembrane helix</keyword>
<dbReference type="GO" id="GO:0004521">
    <property type="term" value="F:RNA endonuclease activity"/>
    <property type="evidence" value="ECO:0007669"/>
    <property type="project" value="InterPro"/>
</dbReference>
<evidence type="ECO:0000256" key="3">
    <source>
        <dbReference type="SAM" id="MobiDB-lite"/>
    </source>
</evidence>
<evidence type="ECO:0000313" key="6">
    <source>
        <dbReference type="Proteomes" id="UP000190341"/>
    </source>
</evidence>
<protein>
    <submittedName>
        <fullName evidence="5">Guanyl-specific ribonuclease Sa</fullName>
    </submittedName>
</protein>
<keyword evidence="6" id="KW-1185">Reference proteome</keyword>
<reference evidence="5 6" key="1">
    <citation type="submission" date="2017-02" db="EMBL/GenBank/DDBJ databases">
        <authorList>
            <person name="Peterson S.W."/>
        </authorList>
    </citation>
    <scope>NUCLEOTIDE SEQUENCE [LARGE SCALE GENOMIC DNA]</scope>
    <source>
        <strain evidence="5 6">P15</strain>
    </source>
</reference>
<dbReference type="Pfam" id="PF00545">
    <property type="entry name" value="Ribonuclease"/>
    <property type="match status" value="1"/>
</dbReference>